<sequence>MVTASVRYGVLGHEKFLLPMKLPRLYTERRAAGQLNEVITENNRQSIDHGDGYFFLFWMTSVTARSRTPIAARLNCVTMLNDS</sequence>
<evidence type="ECO:0000313" key="1">
    <source>
        <dbReference type="EMBL" id="MFK2827150.1"/>
    </source>
</evidence>
<reference evidence="1 2" key="1">
    <citation type="submission" date="2023-07" db="EMBL/GenBank/DDBJ databases">
        <title>Bacillus lucianemedeirus sp. nov, a new species isolated from an immunobiological production facility.</title>
        <authorList>
            <person name="Costa L.V."/>
            <person name="Miranda R.V.S.L."/>
            <person name="Brandao M.L.L."/>
            <person name="Reis C.M.F."/>
            <person name="Frazao A.M."/>
            <person name="Cruz F.V."/>
            <person name="Baio P.V.P."/>
            <person name="Veras J.F.C."/>
            <person name="Ramos J.N."/>
            <person name="Vieira V."/>
        </authorList>
    </citation>
    <scope>NUCLEOTIDE SEQUENCE [LARGE SCALE GENOMIC DNA]</scope>
    <source>
        <strain evidence="1 2">B190/17</strain>
    </source>
</reference>
<evidence type="ECO:0000313" key="2">
    <source>
        <dbReference type="Proteomes" id="UP001619911"/>
    </source>
</evidence>
<dbReference type="RefSeq" id="WP_404319150.1">
    <property type="nucleotide sequence ID" value="NZ_JAUIYO010000023.1"/>
</dbReference>
<comment type="caution">
    <text evidence="1">The sequence shown here is derived from an EMBL/GenBank/DDBJ whole genome shotgun (WGS) entry which is preliminary data.</text>
</comment>
<protein>
    <submittedName>
        <fullName evidence="1">Uncharacterized protein</fullName>
    </submittedName>
</protein>
<dbReference type="Proteomes" id="UP001619911">
    <property type="component" value="Unassembled WGS sequence"/>
</dbReference>
<gene>
    <name evidence="1" type="ORF">QYG89_16125</name>
</gene>
<proteinExistence type="predicted"/>
<keyword evidence="2" id="KW-1185">Reference proteome</keyword>
<accession>A0ABW8ID91</accession>
<dbReference type="EMBL" id="JAUIYO010000023">
    <property type="protein sequence ID" value="MFK2827150.1"/>
    <property type="molecule type" value="Genomic_DNA"/>
</dbReference>
<name>A0ABW8ID91_9BACI</name>
<organism evidence="1 2">
    <name type="scientific">Bacillus lumedeiriae</name>
    <dbReference type="NCBI Taxonomy" id="3058829"/>
    <lineage>
        <taxon>Bacteria</taxon>
        <taxon>Bacillati</taxon>
        <taxon>Bacillota</taxon>
        <taxon>Bacilli</taxon>
        <taxon>Bacillales</taxon>
        <taxon>Bacillaceae</taxon>
        <taxon>Bacillus</taxon>
    </lineage>
</organism>